<dbReference type="InterPro" id="IPR011990">
    <property type="entry name" value="TPR-like_helical_dom_sf"/>
</dbReference>
<dbReference type="Gene3D" id="1.25.40.10">
    <property type="entry name" value="Tetratricopeptide repeat domain"/>
    <property type="match status" value="1"/>
</dbReference>
<dbReference type="AlphaFoldDB" id="A0A0B6ZXE8"/>
<feature type="non-terminal residue" evidence="1">
    <location>
        <position position="1"/>
    </location>
</feature>
<evidence type="ECO:0008006" key="2">
    <source>
        <dbReference type="Google" id="ProtNLM"/>
    </source>
</evidence>
<organism evidence="1">
    <name type="scientific">Arion vulgaris</name>
    <dbReference type="NCBI Taxonomy" id="1028688"/>
    <lineage>
        <taxon>Eukaryota</taxon>
        <taxon>Metazoa</taxon>
        <taxon>Spiralia</taxon>
        <taxon>Lophotrochozoa</taxon>
        <taxon>Mollusca</taxon>
        <taxon>Gastropoda</taxon>
        <taxon>Heterobranchia</taxon>
        <taxon>Euthyneura</taxon>
        <taxon>Panpulmonata</taxon>
        <taxon>Eupulmonata</taxon>
        <taxon>Stylommatophora</taxon>
        <taxon>Helicina</taxon>
        <taxon>Arionoidea</taxon>
        <taxon>Arionidae</taxon>
        <taxon>Arion</taxon>
    </lineage>
</organism>
<dbReference type="EMBL" id="HACG01026444">
    <property type="protein sequence ID" value="CEK73309.1"/>
    <property type="molecule type" value="Transcribed_RNA"/>
</dbReference>
<evidence type="ECO:0000313" key="1">
    <source>
        <dbReference type="EMBL" id="CEK73309.1"/>
    </source>
</evidence>
<reference evidence="1" key="1">
    <citation type="submission" date="2014-12" db="EMBL/GenBank/DDBJ databases">
        <title>Insight into the proteome of Arion vulgaris.</title>
        <authorList>
            <person name="Aradska J."/>
            <person name="Bulat T."/>
            <person name="Smidak R."/>
            <person name="Sarate P."/>
            <person name="Gangsoo J."/>
            <person name="Sialana F."/>
            <person name="Bilban M."/>
            <person name="Lubec G."/>
        </authorList>
    </citation>
    <scope>NUCLEOTIDE SEQUENCE</scope>
    <source>
        <tissue evidence="1">Skin</tissue>
    </source>
</reference>
<dbReference type="SUPFAM" id="SSF48452">
    <property type="entry name" value="TPR-like"/>
    <property type="match status" value="1"/>
</dbReference>
<sequence>EIMERSLTHAQNPDDLILVWQNYLSYLRRSGTPPKEVRDIMVRSIISVPTKFPVPFSPLSPGAMWVNYYYSNKLVECWLTVLAPEDSLDFMEMCLSFMPNNVQLFLRAIDLCLDVKETRRAYSWCKFVVAQTDKPANLAFWKIAIALAHVEGTPREVELMLIDCVETMPLAVSAWKDFLLFEVAREKSSSVHKLLVYCQQLQLNIEGFVATLTAS</sequence>
<accession>A0A0B6ZXE8</accession>
<proteinExistence type="predicted"/>
<protein>
    <recommendedName>
        <fullName evidence="2">Suppressor of forked domain-containing protein</fullName>
    </recommendedName>
</protein>
<name>A0A0B6ZXE8_9EUPU</name>
<gene>
    <name evidence="1" type="primary">ORF86175</name>
</gene>